<protein>
    <submittedName>
        <fullName evidence="2">DNA polymerase, beta-like region</fullName>
    </submittedName>
</protein>
<feature type="domain" description="Polymerase beta nucleotidyltransferase" evidence="1">
    <location>
        <begin position="28"/>
        <end position="96"/>
    </location>
</feature>
<evidence type="ECO:0000259" key="1">
    <source>
        <dbReference type="Pfam" id="PF18765"/>
    </source>
</evidence>
<reference evidence="2" key="1">
    <citation type="submission" date="2016-10" db="EMBL/GenBank/DDBJ databases">
        <authorList>
            <person name="de Groot N.N."/>
        </authorList>
    </citation>
    <scope>NUCLEOTIDE SEQUENCE</scope>
</reference>
<dbReference type="AlphaFoldDB" id="A0A1W1EJS2"/>
<dbReference type="EMBL" id="FRYL01000026">
    <property type="protein sequence ID" value="SHO81077.1"/>
    <property type="molecule type" value="Genomic_DNA"/>
</dbReference>
<name>A0A1W1EJS2_9ZZZZ</name>
<dbReference type="Pfam" id="PF18765">
    <property type="entry name" value="Polbeta"/>
    <property type="match status" value="1"/>
</dbReference>
<proteinExistence type="predicted"/>
<accession>A0A1W1EJS2</accession>
<dbReference type="Gene3D" id="3.30.460.10">
    <property type="entry name" value="Beta Polymerase, domain 2"/>
    <property type="match status" value="1"/>
</dbReference>
<organism evidence="2">
    <name type="scientific">hydrothermal vent metagenome</name>
    <dbReference type="NCBI Taxonomy" id="652676"/>
    <lineage>
        <taxon>unclassified sequences</taxon>
        <taxon>metagenomes</taxon>
        <taxon>ecological metagenomes</taxon>
    </lineage>
</organism>
<dbReference type="InterPro" id="IPR041633">
    <property type="entry name" value="Polbeta"/>
</dbReference>
<dbReference type="InterPro" id="IPR043519">
    <property type="entry name" value="NT_sf"/>
</dbReference>
<gene>
    <name evidence="2" type="ORF">MNB_SV-15-1522</name>
</gene>
<dbReference type="SUPFAM" id="SSF81301">
    <property type="entry name" value="Nucleotidyltransferase"/>
    <property type="match status" value="1"/>
</dbReference>
<evidence type="ECO:0000313" key="2">
    <source>
        <dbReference type="EMBL" id="SHO81077.1"/>
    </source>
</evidence>
<sequence>MKRLTKMRLNKNYIKVIKKSFTEVFHKGEIYLFGSRVDDSKKGGDIDLYLVVENKVNIFKNKIRFLAKIKRELGEQKIDIIFNIDENRLIEQEARRWGIKL</sequence>